<reference evidence="2" key="1">
    <citation type="submission" date="2023-08" db="EMBL/GenBank/DDBJ databases">
        <authorList>
            <person name="Audoor S."/>
            <person name="Bilcke G."/>
        </authorList>
    </citation>
    <scope>NUCLEOTIDE SEQUENCE</scope>
</reference>
<proteinExistence type="predicted"/>
<dbReference type="PROSITE" id="PS51704">
    <property type="entry name" value="GP_PDE"/>
    <property type="match status" value="1"/>
</dbReference>
<dbReference type="Proteomes" id="UP001295423">
    <property type="component" value="Unassembled WGS sequence"/>
</dbReference>
<name>A0AAD2PU95_9STRA</name>
<dbReference type="Pfam" id="PF03009">
    <property type="entry name" value="GDPD"/>
    <property type="match status" value="1"/>
</dbReference>
<protein>
    <recommendedName>
        <fullName evidence="1">GP-PDE domain-containing protein</fullName>
    </recommendedName>
</protein>
<keyword evidence="3" id="KW-1185">Reference proteome</keyword>
<organism evidence="2 3">
    <name type="scientific">Cylindrotheca closterium</name>
    <dbReference type="NCBI Taxonomy" id="2856"/>
    <lineage>
        <taxon>Eukaryota</taxon>
        <taxon>Sar</taxon>
        <taxon>Stramenopiles</taxon>
        <taxon>Ochrophyta</taxon>
        <taxon>Bacillariophyta</taxon>
        <taxon>Bacillariophyceae</taxon>
        <taxon>Bacillariophycidae</taxon>
        <taxon>Bacillariales</taxon>
        <taxon>Bacillariaceae</taxon>
        <taxon>Cylindrotheca</taxon>
    </lineage>
</organism>
<dbReference type="InterPro" id="IPR017946">
    <property type="entry name" value="PLC-like_Pdiesterase_TIM-brl"/>
</dbReference>
<evidence type="ECO:0000259" key="1">
    <source>
        <dbReference type="PROSITE" id="PS51704"/>
    </source>
</evidence>
<feature type="domain" description="GP-PDE" evidence="1">
    <location>
        <begin position="137"/>
        <end position="402"/>
    </location>
</feature>
<evidence type="ECO:0000313" key="3">
    <source>
        <dbReference type="Proteomes" id="UP001295423"/>
    </source>
</evidence>
<dbReference type="PANTHER" id="PTHR46211:SF14">
    <property type="entry name" value="GLYCEROPHOSPHODIESTER PHOSPHODIESTERASE"/>
    <property type="match status" value="1"/>
</dbReference>
<dbReference type="PANTHER" id="PTHR46211">
    <property type="entry name" value="GLYCEROPHOSPHORYL DIESTER PHOSPHODIESTERASE"/>
    <property type="match status" value="1"/>
</dbReference>
<dbReference type="InterPro" id="IPR030395">
    <property type="entry name" value="GP_PDE_dom"/>
</dbReference>
<dbReference type="GO" id="GO:0008081">
    <property type="term" value="F:phosphoric diester hydrolase activity"/>
    <property type="evidence" value="ECO:0007669"/>
    <property type="project" value="InterPro"/>
</dbReference>
<gene>
    <name evidence="2" type="ORF">CYCCA115_LOCUS11850</name>
</gene>
<dbReference type="Gene3D" id="3.20.20.190">
    <property type="entry name" value="Phosphatidylinositol (PI) phosphodiesterase"/>
    <property type="match status" value="1"/>
</dbReference>
<sequence>MFPQTLAFTPQATTTVSSSLLQAFCLPSATSFIAPRTRRTNNNFMTLYMTSSTLENDDRSNAEKNLDESSIFTLSTSTDLTSSSSDGSVSTTLSSLLVDEFEVEKLVQKSFLKQLRVRAEDAPNGGVEDINRFNKTPIIVGHRGSVFKELENTRAGFIKTAELGAEAAELDVFLLKCGTLVVFHGGGTDQNPGDLLDYCGRPGNILDLTYEEALQLKFNPKHEEFGCPADATLRGRIPTLEEVLLDAKKTGLYIKIELKGEGTVEPSLEVVERLDMLDQCSFASFDHSRIAHLRKLRPDKTKYHTGALFNDRPDNILERAQAAGATEIHLRYDTITPEIIQAIHKAGYGSMAWMRGPIGMKSDCLEKYWDVGNEDETMYSALLRTGVQQMCVNQPDVLVQLREKLAALPAY</sequence>
<dbReference type="EMBL" id="CAKOGP040001758">
    <property type="protein sequence ID" value="CAJ1948949.1"/>
    <property type="molecule type" value="Genomic_DNA"/>
</dbReference>
<dbReference type="SUPFAM" id="SSF51695">
    <property type="entry name" value="PLC-like phosphodiesterases"/>
    <property type="match status" value="1"/>
</dbReference>
<accession>A0AAD2PU95</accession>
<dbReference type="AlphaFoldDB" id="A0AAD2PU95"/>
<evidence type="ECO:0000313" key="2">
    <source>
        <dbReference type="EMBL" id="CAJ1948949.1"/>
    </source>
</evidence>
<dbReference type="GO" id="GO:0006629">
    <property type="term" value="P:lipid metabolic process"/>
    <property type="evidence" value="ECO:0007669"/>
    <property type="project" value="InterPro"/>
</dbReference>
<comment type="caution">
    <text evidence="2">The sequence shown here is derived from an EMBL/GenBank/DDBJ whole genome shotgun (WGS) entry which is preliminary data.</text>
</comment>